<name>A0A5N5XH75_9EURO</name>
<protein>
    <submittedName>
        <fullName evidence="1">Uncharacterized protein</fullName>
    </submittedName>
</protein>
<dbReference type="EMBL" id="ML732155">
    <property type="protein sequence ID" value="KAB8078782.1"/>
    <property type="molecule type" value="Genomic_DNA"/>
</dbReference>
<gene>
    <name evidence="1" type="ORF">BDV29DRAFT_129651</name>
</gene>
<dbReference type="Proteomes" id="UP000326565">
    <property type="component" value="Unassembled WGS sequence"/>
</dbReference>
<dbReference type="AlphaFoldDB" id="A0A5N5XH75"/>
<reference evidence="1 2" key="1">
    <citation type="submission" date="2019-04" db="EMBL/GenBank/DDBJ databases">
        <title>Friends and foes A comparative genomics study of 23 Aspergillus species from section Flavi.</title>
        <authorList>
            <consortium name="DOE Joint Genome Institute"/>
            <person name="Kjaerbolling I."/>
            <person name="Vesth T."/>
            <person name="Frisvad J.C."/>
            <person name="Nybo J.L."/>
            <person name="Theobald S."/>
            <person name="Kildgaard S."/>
            <person name="Isbrandt T."/>
            <person name="Kuo A."/>
            <person name="Sato A."/>
            <person name="Lyhne E.K."/>
            <person name="Kogle M.E."/>
            <person name="Wiebenga A."/>
            <person name="Kun R.S."/>
            <person name="Lubbers R.J."/>
            <person name="Makela M.R."/>
            <person name="Barry K."/>
            <person name="Chovatia M."/>
            <person name="Clum A."/>
            <person name="Daum C."/>
            <person name="Haridas S."/>
            <person name="He G."/>
            <person name="LaButti K."/>
            <person name="Lipzen A."/>
            <person name="Mondo S."/>
            <person name="Riley R."/>
            <person name="Salamov A."/>
            <person name="Simmons B.A."/>
            <person name="Magnuson J.K."/>
            <person name="Henrissat B."/>
            <person name="Mortensen U.H."/>
            <person name="Larsen T.O."/>
            <person name="Devries R.P."/>
            <person name="Grigoriev I.V."/>
            <person name="Machida M."/>
            <person name="Baker S.E."/>
            <person name="Andersen M.R."/>
        </authorList>
    </citation>
    <scope>NUCLEOTIDE SEQUENCE [LARGE SCALE GENOMIC DNA]</scope>
    <source>
        <strain evidence="1 2">CBS 151.66</strain>
    </source>
</reference>
<dbReference type="OrthoDB" id="4396271at2759"/>
<accession>A0A5N5XH75</accession>
<evidence type="ECO:0000313" key="1">
    <source>
        <dbReference type="EMBL" id="KAB8078782.1"/>
    </source>
</evidence>
<organism evidence="1 2">
    <name type="scientific">Aspergillus leporis</name>
    <dbReference type="NCBI Taxonomy" id="41062"/>
    <lineage>
        <taxon>Eukaryota</taxon>
        <taxon>Fungi</taxon>
        <taxon>Dikarya</taxon>
        <taxon>Ascomycota</taxon>
        <taxon>Pezizomycotina</taxon>
        <taxon>Eurotiomycetes</taxon>
        <taxon>Eurotiomycetidae</taxon>
        <taxon>Eurotiales</taxon>
        <taxon>Aspergillaceae</taxon>
        <taxon>Aspergillus</taxon>
        <taxon>Aspergillus subgen. Circumdati</taxon>
    </lineage>
</organism>
<keyword evidence="2" id="KW-1185">Reference proteome</keyword>
<sequence length="67" mass="7565">MQFFFTVELSGCSVVVTEPDPKGSTHRDFHDSRPLASVLRDKVVMAIDMPNYLFSLDVFPDEILAMT</sequence>
<proteinExistence type="predicted"/>
<evidence type="ECO:0000313" key="2">
    <source>
        <dbReference type="Proteomes" id="UP000326565"/>
    </source>
</evidence>